<proteinExistence type="predicted"/>
<organism evidence="2 3">
    <name type="scientific">Eumeta variegata</name>
    <name type="common">Bagworm moth</name>
    <name type="synonym">Eumeta japonica</name>
    <dbReference type="NCBI Taxonomy" id="151549"/>
    <lineage>
        <taxon>Eukaryota</taxon>
        <taxon>Metazoa</taxon>
        <taxon>Ecdysozoa</taxon>
        <taxon>Arthropoda</taxon>
        <taxon>Hexapoda</taxon>
        <taxon>Insecta</taxon>
        <taxon>Pterygota</taxon>
        <taxon>Neoptera</taxon>
        <taxon>Endopterygota</taxon>
        <taxon>Lepidoptera</taxon>
        <taxon>Glossata</taxon>
        <taxon>Ditrysia</taxon>
        <taxon>Tineoidea</taxon>
        <taxon>Psychidae</taxon>
        <taxon>Oiketicinae</taxon>
        <taxon>Eumeta</taxon>
    </lineage>
</organism>
<feature type="region of interest" description="Disordered" evidence="1">
    <location>
        <begin position="263"/>
        <end position="288"/>
    </location>
</feature>
<gene>
    <name evidence="2" type="ORF">EVAR_7848_1</name>
</gene>
<dbReference type="Proteomes" id="UP000299102">
    <property type="component" value="Unassembled WGS sequence"/>
</dbReference>
<dbReference type="AlphaFoldDB" id="A0A4C1TV05"/>
<feature type="region of interest" description="Disordered" evidence="1">
    <location>
        <begin position="173"/>
        <end position="195"/>
    </location>
</feature>
<feature type="region of interest" description="Disordered" evidence="1">
    <location>
        <begin position="109"/>
        <end position="143"/>
    </location>
</feature>
<comment type="caution">
    <text evidence="2">The sequence shown here is derived from an EMBL/GenBank/DDBJ whole genome shotgun (WGS) entry which is preliminary data.</text>
</comment>
<evidence type="ECO:0000256" key="1">
    <source>
        <dbReference type="SAM" id="MobiDB-lite"/>
    </source>
</evidence>
<feature type="compositionally biased region" description="Basic residues" evidence="1">
    <location>
        <begin position="269"/>
        <end position="279"/>
    </location>
</feature>
<name>A0A4C1TV05_EUMVA</name>
<feature type="compositionally biased region" description="Basic and acidic residues" evidence="1">
    <location>
        <begin position="115"/>
        <end position="124"/>
    </location>
</feature>
<evidence type="ECO:0000313" key="3">
    <source>
        <dbReference type="Proteomes" id="UP000299102"/>
    </source>
</evidence>
<reference evidence="2 3" key="1">
    <citation type="journal article" date="2019" name="Commun. Biol.">
        <title>The bagworm genome reveals a unique fibroin gene that provides high tensile strength.</title>
        <authorList>
            <person name="Kono N."/>
            <person name="Nakamura H."/>
            <person name="Ohtoshi R."/>
            <person name="Tomita M."/>
            <person name="Numata K."/>
            <person name="Arakawa K."/>
        </authorList>
    </citation>
    <scope>NUCLEOTIDE SEQUENCE [LARGE SCALE GENOMIC DNA]</scope>
</reference>
<keyword evidence="3" id="KW-1185">Reference proteome</keyword>
<evidence type="ECO:0000313" key="2">
    <source>
        <dbReference type="EMBL" id="GBP17855.1"/>
    </source>
</evidence>
<protein>
    <submittedName>
        <fullName evidence="2">Uncharacterized protein</fullName>
    </submittedName>
</protein>
<accession>A0A4C1TV05</accession>
<sequence length="288" mass="32228">MCGNRLRRLGALRTQPRPRAASGEGRVCFAALNEIVVRNCPIINDLITSPITGRSFEIKDSKRYYFIRPHKMLTSERPQLAIPVGARIETCSQEARERGVVSASAIIVRQPATDGRGRGRGGRDRGRRAAGAGQGDGQGARNALVTPLRLRVSMGGGEHLHSVPIPQKKIVTAGRSSGDPAVNVSPTPPRRERRPLSVPALSGLYLPTPYTRRYTPIYTDFGSVPTADDIRLTSQHVFIKTVYNWRLYRRRLPRCGYVTHRTPRENNRKRAKKKAGYKIKFREETPRE</sequence>
<dbReference type="EMBL" id="BGZK01000091">
    <property type="protein sequence ID" value="GBP17855.1"/>
    <property type="molecule type" value="Genomic_DNA"/>
</dbReference>